<gene>
    <name evidence="1" type="ORF">POBO1169_LOCUS6501</name>
</gene>
<evidence type="ECO:0000313" key="1">
    <source>
        <dbReference type="EMBL" id="CAD8660708.1"/>
    </source>
</evidence>
<sequence length="502" mass="57883">MMRLVNPLSACSPAPNDVRRHRDNEASSLLTAVLVLLTLSPAYAIHGFPAPPVEGTCDERLVNFFYTCSHTELTKPWIYLRDDLPHTARESWAATLDPKPAAHLAGRRERIHNIIESFGQGALQREHRVHQYLDRIDESTWFAEEEDREKFMNFRAKVKLGTYEEPAQPRCGTIFKDGEGKRVALILRGMAYRLGPPSTSYQNRSLDNYFEYIIRPLQDLGYQVDVFLTFYRSEDFDYNTHWKELEERLQPKMITVMSWEDSKQAHANMVSFTAFNMYCLAVQRVYNLVVATRYDLLFKTRITDLPGLRFDKFNYLWKEIPSSFRSEPNFKGWPEGFTSRHHRPDTMHVMHGALLPCLQHAYGQSFLRDNQNLMHYIDKYMNEIIGEELITELVPGYFDSNPRALANPIYDFQRYASLKDLADPPWTDQCNRFEDFMYDATSDSLCCPWGDNCCPITVVDCKNATNAIRPAKRQCTAKPLDETIVGGASPADYVTCEPAPAT</sequence>
<reference evidence="1" key="1">
    <citation type="submission" date="2021-01" db="EMBL/GenBank/DDBJ databases">
        <authorList>
            <person name="Corre E."/>
            <person name="Pelletier E."/>
            <person name="Niang G."/>
            <person name="Scheremetjew M."/>
            <person name="Finn R."/>
            <person name="Kale V."/>
            <person name="Holt S."/>
            <person name="Cochrane G."/>
            <person name="Meng A."/>
            <person name="Brown T."/>
            <person name="Cohen L."/>
        </authorList>
    </citation>
    <scope>NUCLEOTIDE SEQUENCE</scope>
    <source>
        <strain evidence="1">CCMP722</strain>
    </source>
</reference>
<accession>A0A7S0N5H9</accession>
<dbReference type="EMBL" id="HBFA01012457">
    <property type="protein sequence ID" value="CAD8660708.1"/>
    <property type="molecule type" value="Transcribed_RNA"/>
</dbReference>
<proteinExistence type="predicted"/>
<protein>
    <submittedName>
        <fullName evidence="1">Uncharacterized protein</fullName>
    </submittedName>
</protein>
<organism evidence="1">
    <name type="scientific">Pyramimonas obovata</name>
    <dbReference type="NCBI Taxonomy" id="1411642"/>
    <lineage>
        <taxon>Eukaryota</taxon>
        <taxon>Viridiplantae</taxon>
        <taxon>Chlorophyta</taxon>
        <taxon>Pyramimonadophyceae</taxon>
        <taxon>Pyramimonadales</taxon>
        <taxon>Pyramimonadaceae</taxon>
        <taxon>Pyramimonas</taxon>
        <taxon>Pyramimonas incertae sedis</taxon>
    </lineage>
</organism>
<dbReference type="AlphaFoldDB" id="A0A7S0N5H9"/>
<name>A0A7S0N5H9_9CHLO</name>